<dbReference type="PRINTS" id="PR00455">
    <property type="entry name" value="HTHTETR"/>
</dbReference>
<proteinExistence type="predicted"/>
<evidence type="ECO:0000313" key="4">
    <source>
        <dbReference type="EMBL" id="PHY92936.1"/>
    </source>
</evidence>
<dbReference type="Gene3D" id="1.10.357.10">
    <property type="entry name" value="Tetracycline Repressor, domain 2"/>
    <property type="match status" value="1"/>
</dbReference>
<accession>A0A2G4R8N6</accession>
<name>A0A2G4R8N6_9PROT</name>
<dbReference type="PROSITE" id="PS50977">
    <property type="entry name" value="HTH_TETR_2"/>
    <property type="match status" value="1"/>
</dbReference>
<dbReference type="Pfam" id="PF00440">
    <property type="entry name" value="TetR_N"/>
    <property type="match status" value="1"/>
</dbReference>
<comment type="caution">
    <text evidence="4">The sequence shown here is derived from an EMBL/GenBank/DDBJ whole genome shotgun (WGS) entry which is preliminary data.</text>
</comment>
<dbReference type="EMBL" id="PEBQ01000178">
    <property type="protein sequence ID" value="PHY92936.1"/>
    <property type="molecule type" value="Genomic_DNA"/>
</dbReference>
<feature type="DNA-binding region" description="H-T-H motif" evidence="2">
    <location>
        <begin position="44"/>
        <end position="63"/>
    </location>
</feature>
<dbReference type="PANTHER" id="PTHR30055">
    <property type="entry name" value="HTH-TYPE TRANSCRIPTIONAL REGULATOR RUTR"/>
    <property type="match status" value="1"/>
</dbReference>
<evidence type="ECO:0000256" key="1">
    <source>
        <dbReference type="ARBA" id="ARBA00023125"/>
    </source>
</evidence>
<dbReference type="Proteomes" id="UP000228751">
    <property type="component" value="Unassembled WGS sequence"/>
</dbReference>
<keyword evidence="1 2" id="KW-0238">DNA-binding</keyword>
<dbReference type="Pfam" id="PF17923">
    <property type="entry name" value="TetR_C_18"/>
    <property type="match status" value="1"/>
</dbReference>
<dbReference type="SUPFAM" id="SSF46689">
    <property type="entry name" value="Homeodomain-like"/>
    <property type="match status" value="1"/>
</dbReference>
<sequence>MTHRRNPRISVRKQPSQARSAALVATILEAAVRVLAEEGAARFTTARVAEKAGVSIGSLYQYFPNKAAILFRLQTDEWRETTAMLRDTLEDAAKPPLARLRTLVHAFIRSECAEASVRVALNDAAPLYRDAPEAVEVRQAASVIIQRFMREVLPDTPDAAREMASNLIRTTFSAVGKAFSEQPRSDAEIESYADAMADMFEAYLIWFSKKYNPEQQNYDIHKRSEPSSIAPLCKA</sequence>
<protein>
    <submittedName>
        <fullName evidence="4">TetR family transcriptional regulator</fullName>
    </submittedName>
</protein>
<evidence type="ECO:0000259" key="3">
    <source>
        <dbReference type="PROSITE" id="PS50977"/>
    </source>
</evidence>
<keyword evidence="5" id="KW-1185">Reference proteome</keyword>
<evidence type="ECO:0000256" key="2">
    <source>
        <dbReference type="PROSITE-ProRule" id="PRU00335"/>
    </source>
</evidence>
<organism evidence="4 5">
    <name type="scientific">Acetobacter pomorum</name>
    <dbReference type="NCBI Taxonomy" id="65959"/>
    <lineage>
        <taxon>Bacteria</taxon>
        <taxon>Pseudomonadati</taxon>
        <taxon>Pseudomonadota</taxon>
        <taxon>Alphaproteobacteria</taxon>
        <taxon>Acetobacterales</taxon>
        <taxon>Acetobacteraceae</taxon>
        <taxon>Acetobacter</taxon>
    </lineage>
</organism>
<dbReference type="OrthoDB" id="9808189at2"/>
<dbReference type="AlphaFoldDB" id="A0A2G4R8N6"/>
<dbReference type="InterPro" id="IPR009057">
    <property type="entry name" value="Homeodomain-like_sf"/>
</dbReference>
<dbReference type="GO" id="GO:0003700">
    <property type="term" value="F:DNA-binding transcription factor activity"/>
    <property type="evidence" value="ECO:0007669"/>
    <property type="project" value="TreeGrafter"/>
</dbReference>
<dbReference type="PANTHER" id="PTHR30055:SF201">
    <property type="entry name" value="TRANSCRIPTIONAL REGULATORY PROTEIN"/>
    <property type="match status" value="1"/>
</dbReference>
<dbReference type="RefSeq" id="WP_099542087.1">
    <property type="nucleotide sequence ID" value="NZ_PEBQ01000178.1"/>
</dbReference>
<dbReference type="InterPro" id="IPR050109">
    <property type="entry name" value="HTH-type_TetR-like_transc_reg"/>
</dbReference>
<evidence type="ECO:0000313" key="5">
    <source>
        <dbReference type="Proteomes" id="UP000228751"/>
    </source>
</evidence>
<dbReference type="InterPro" id="IPR001647">
    <property type="entry name" value="HTH_TetR"/>
</dbReference>
<gene>
    <name evidence="4" type="ORF">CSR02_14110</name>
</gene>
<feature type="domain" description="HTH tetR-type" evidence="3">
    <location>
        <begin position="21"/>
        <end position="81"/>
    </location>
</feature>
<dbReference type="GO" id="GO:0000976">
    <property type="term" value="F:transcription cis-regulatory region binding"/>
    <property type="evidence" value="ECO:0007669"/>
    <property type="project" value="TreeGrafter"/>
</dbReference>
<dbReference type="InterPro" id="IPR040804">
    <property type="entry name" value="TetR_C_18"/>
</dbReference>
<reference evidence="4 5" key="1">
    <citation type="submission" date="2017-10" db="EMBL/GenBank/DDBJ databases">
        <title>Genomic analysis of the genus Acetobacter.</title>
        <authorList>
            <person name="Kim K.H."/>
            <person name="Chun B.H."/>
            <person name="Son A.R."/>
            <person name="Jeon C.O."/>
        </authorList>
    </citation>
    <scope>NUCLEOTIDE SEQUENCE [LARGE SCALE GENOMIC DNA]</scope>
    <source>
        <strain evidence="4 5">LHT 2458</strain>
    </source>
</reference>